<accession>A0A317X130</accession>
<reference evidence="2 3" key="1">
    <citation type="submission" date="2016-12" db="EMBL/GenBank/DDBJ databases">
        <title>The genomes of Aspergillus section Nigri reveals drivers in fungal speciation.</title>
        <authorList>
            <consortium name="DOE Joint Genome Institute"/>
            <person name="Vesth T.C."/>
            <person name="Nybo J."/>
            <person name="Theobald S."/>
            <person name="Brandl J."/>
            <person name="Frisvad J.C."/>
            <person name="Nielsen K.F."/>
            <person name="Lyhne E.K."/>
            <person name="Kogle M.E."/>
            <person name="Kuo A."/>
            <person name="Riley R."/>
            <person name="Clum A."/>
            <person name="Nolan M."/>
            <person name="Lipzen A."/>
            <person name="Salamov A."/>
            <person name="Henrissat B."/>
            <person name="Wiebenga A."/>
            <person name="De Vries R.P."/>
            <person name="Grigoriev I.V."/>
            <person name="Mortensen U.H."/>
            <person name="Andersen M.R."/>
            <person name="Baker S.E."/>
        </authorList>
    </citation>
    <scope>NUCLEOTIDE SEQUENCE [LARGE SCALE GENOMIC DNA]</scope>
    <source>
        <strain evidence="2 3">CBS 117.55</strain>
    </source>
</reference>
<gene>
    <name evidence="2" type="ORF">BO70DRAFT_384755</name>
</gene>
<dbReference type="VEuPathDB" id="FungiDB:BO70DRAFT_384755"/>
<feature type="compositionally biased region" description="Polar residues" evidence="1">
    <location>
        <begin position="48"/>
        <end position="63"/>
    </location>
</feature>
<organism evidence="2 3">
    <name type="scientific">Aspergillus heteromorphus CBS 117.55</name>
    <dbReference type="NCBI Taxonomy" id="1448321"/>
    <lineage>
        <taxon>Eukaryota</taxon>
        <taxon>Fungi</taxon>
        <taxon>Dikarya</taxon>
        <taxon>Ascomycota</taxon>
        <taxon>Pezizomycotina</taxon>
        <taxon>Eurotiomycetes</taxon>
        <taxon>Eurotiomycetidae</taxon>
        <taxon>Eurotiales</taxon>
        <taxon>Aspergillaceae</taxon>
        <taxon>Aspergillus</taxon>
        <taxon>Aspergillus subgen. Circumdati</taxon>
    </lineage>
</organism>
<evidence type="ECO:0000313" key="3">
    <source>
        <dbReference type="Proteomes" id="UP000247233"/>
    </source>
</evidence>
<name>A0A317X130_9EURO</name>
<dbReference type="Proteomes" id="UP000247233">
    <property type="component" value="Unassembled WGS sequence"/>
</dbReference>
<keyword evidence="3" id="KW-1185">Reference proteome</keyword>
<proteinExistence type="predicted"/>
<dbReference type="GeneID" id="37067914"/>
<feature type="non-terminal residue" evidence="2">
    <location>
        <position position="77"/>
    </location>
</feature>
<comment type="caution">
    <text evidence="2">The sequence shown here is derived from an EMBL/GenBank/DDBJ whole genome shotgun (WGS) entry which is preliminary data.</text>
</comment>
<protein>
    <submittedName>
        <fullName evidence="2">Uncharacterized protein</fullName>
    </submittedName>
</protein>
<feature type="region of interest" description="Disordered" evidence="1">
    <location>
        <begin position="46"/>
        <end position="77"/>
    </location>
</feature>
<dbReference type="RefSeq" id="XP_025403690.1">
    <property type="nucleotide sequence ID" value="XM_025545677.1"/>
</dbReference>
<evidence type="ECO:0000256" key="1">
    <source>
        <dbReference type="SAM" id="MobiDB-lite"/>
    </source>
</evidence>
<sequence length="77" mass="8359">MFLASLPPDTPFTLTVIGTQPHTPPALRATLTSLLDAAKANHLLAHTETLTQHPDSNSNSSPSELHLTYWPPLPTKH</sequence>
<dbReference type="AlphaFoldDB" id="A0A317X130"/>
<evidence type="ECO:0000313" key="2">
    <source>
        <dbReference type="EMBL" id="PWY91247.1"/>
    </source>
</evidence>
<dbReference type="EMBL" id="MSFL01000002">
    <property type="protein sequence ID" value="PWY91247.1"/>
    <property type="molecule type" value="Genomic_DNA"/>
</dbReference>
<dbReference type="STRING" id="1448321.A0A317X130"/>